<dbReference type="EMBL" id="JAPDGR010000209">
    <property type="protein sequence ID" value="KAJ2993585.1"/>
    <property type="molecule type" value="Genomic_DNA"/>
</dbReference>
<comment type="caution">
    <text evidence="1">The sequence shown here is derived from an EMBL/GenBank/DDBJ whole genome shotgun (WGS) entry which is preliminary data.</text>
</comment>
<accession>A0ACC1PJZ3</accession>
<keyword evidence="2" id="KW-1185">Reference proteome</keyword>
<proteinExistence type="predicted"/>
<protein>
    <submittedName>
        <fullName evidence="1">Uncharacterized protein</fullName>
    </submittedName>
</protein>
<evidence type="ECO:0000313" key="2">
    <source>
        <dbReference type="Proteomes" id="UP001143856"/>
    </source>
</evidence>
<organism evidence="1 2">
    <name type="scientific">Xylaria curta</name>
    <dbReference type="NCBI Taxonomy" id="42375"/>
    <lineage>
        <taxon>Eukaryota</taxon>
        <taxon>Fungi</taxon>
        <taxon>Dikarya</taxon>
        <taxon>Ascomycota</taxon>
        <taxon>Pezizomycotina</taxon>
        <taxon>Sordariomycetes</taxon>
        <taxon>Xylariomycetidae</taxon>
        <taxon>Xylariales</taxon>
        <taxon>Xylariaceae</taxon>
        <taxon>Xylaria</taxon>
    </lineage>
</organism>
<dbReference type="Proteomes" id="UP001143856">
    <property type="component" value="Unassembled WGS sequence"/>
</dbReference>
<sequence>MALSDAKLGFAVVFALLFLKAVFIATELFLVIKAQETKQNKIRQKLVEHLRIIMVSFGFSMGVAVAVLGGVAYIGLDQAIDQHALRDLEVCSKADADIVGDGVLIAAWIQIGSLFFSAAIGIFHCFKTAAKEVGAGLLATQISLAISLLVPLGRHSLAPVDALLGAMVLDAQNIALSMQLVTKETLASRWQVVMVWLGQVIGLVTVGALVGGFTTTNWLDTSDCRCFSVFWWAWFTNCPSEFPGDVAPFWMYFGLRCTTVLHGAYISSAKMGSFDRAERIEGDYPCNPCQACLGYTEDEVVKNPVCKSHKRCKDCQRCKICLEKEDCKPRKTKRERFQEAANRWLSPKPKHDSLAPEDSERCKLCHCRFCSNCRHTVALFKDGRGLIESARYSEMPATVSFMCIEYFAYAVLSMATAERAMKVNLIQKTSPIYSVGQVTAIVIAGSTAIRTLWVSFFMMFHAEGDDLVDDKVGEEAKEDIKKQEDTKREEKEALRRTV</sequence>
<evidence type="ECO:0000313" key="1">
    <source>
        <dbReference type="EMBL" id="KAJ2993585.1"/>
    </source>
</evidence>
<name>A0ACC1PJZ3_9PEZI</name>
<reference evidence="1" key="1">
    <citation type="submission" date="2022-10" db="EMBL/GenBank/DDBJ databases">
        <title>Genome Sequence of Xylaria curta.</title>
        <authorList>
            <person name="Buettner E."/>
        </authorList>
    </citation>
    <scope>NUCLEOTIDE SEQUENCE</scope>
    <source>
        <strain evidence="1">Babe10</strain>
    </source>
</reference>
<gene>
    <name evidence="1" type="ORF">NUW58_g1794</name>
</gene>